<dbReference type="InterPro" id="IPR000843">
    <property type="entry name" value="HTH_LacI"/>
</dbReference>
<keyword evidence="6" id="KW-1185">Reference proteome</keyword>
<dbReference type="InterPro" id="IPR046335">
    <property type="entry name" value="LacI/GalR-like_sensor"/>
</dbReference>
<dbReference type="Proteomes" id="UP000188929">
    <property type="component" value="Unassembled WGS sequence"/>
</dbReference>
<comment type="caution">
    <text evidence="5">The sequence shown here is derived from an EMBL/GenBank/DDBJ whole genome shotgun (WGS) entry which is preliminary data.</text>
</comment>
<evidence type="ECO:0000313" key="6">
    <source>
        <dbReference type="Proteomes" id="UP000188929"/>
    </source>
</evidence>
<dbReference type="SUPFAM" id="SSF53822">
    <property type="entry name" value="Periplasmic binding protein-like I"/>
    <property type="match status" value="1"/>
</dbReference>
<dbReference type="OrthoDB" id="37081at2"/>
<evidence type="ECO:0000256" key="2">
    <source>
        <dbReference type="ARBA" id="ARBA00023125"/>
    </source>
</evidence>
<dbReference type="STRING" id="1834516.BL253_14725"/>
<dbReference type="RefSeq" id="WP_076817417.1">
    <property type="nucleotide sequence ID" value="NZ_MOMC01000027.1"/>
</dbReference>
<dbReference type="SMART" id="SM00354">
    <property type="entry name" value="HTH_LACI"/>
    <property type="match status" value="1"/>
</dbReference>
<dbReference type="SUPFAM" id="SSF47413">
    <property type="entry name" value="lambda repressor-like DNA-binding domains"/>
    <property type="match status" value="1"/>
</dbReference>
<gene>
    <name evidence="5" type="ORF">BL253_14725</name>
</gene>
<accession>A0A1V2IDA0</accession>
<organism evidence="5 6">
    <name type="scientific">Pseudofrankia asymbiotica</name>
    <dbReference type="NCBI Taxonomy" id="1834516"/>
    <lineage>
        <taxon>Bacteria</taxon>
        <taxon>Bacillati</taxon>
        <taxon>Actinomycetota</taxon>
        <taxon>Actinomycetes</taxon>
        <taxon>Frankiales</taxon>
        <taxon>Frankiaceae</taxon>
        <taxon>Pseudofrankia</taxon>
    </lineage>
</organism>
<evidence type="ECO:0000256" key="3">
    <source>
        <dbReference type="ARBA" id="ARBA00023163"/>
    </source>
</evidence>
<name>A0A1V2IDA0_9ACTN</name>
<dbReference type="Pfam" id="PF13377">
    <property type="entry name" value="Peripla_BP_3"/>
    <property type="match status" value="1"/>
</dbReference>
<dbReference type="PANTHER" id="PTHR30146">
    <property type="entry name" value="LACI-RELATED TRANSCRIPTIONAL REPRESSOR"/>
    <property type="match status" value="1"/>
</dbReference>
<keyword evidence="1" id="KW-0805">Transcription regulation</keyword>
<dbReference type="InterPro" id="IPR028082">
    <property type="entry name" value="Peripla_BP_I"/>
</dbReference>
<proteinExistence type="predicted"/>
<dbReference type="GO" id="GO:0000976">
    <property type="term" value="F:transcription cis-regulatory region binding"/>
    <property type="evidence" value="ECO:0007669"/>
    <property type="project" value="TreeGrafter"/>
</dbReference>
<keyword evidence="2" id="KW-0238">DNA-binding</keyword>
<evidence type="ECO:0000313" key="5">
    <source>
        <dbReference type="EMBL" id="ONH30421.1"/>
    </source>
</evidence>
<dbReference type="Gene3D" id="1.10.260.40">
    <property type="entry name" value="lambda repressor-like DNA-binding domains"/>
    <property type="match status" value="1"/>
</dbReference>
<protein>
    <submittedName>
        <fullName evidence="5">LacI family transcriptional regulator</fullName>
    </submittedName>
</protein>
<dbReference type="CDD" id="cd01392">
    <property type="entry name" value="HTH_LacI"/>
    <property type="match status" value="1"/>
</dbReference>
<dbReference type="PROSITE" id="PS50932">
    <property type="entry name" value="HTH_LACI_2"/>
    <property type="match status" value="1"/>
</dbReference>
<dbReference type="Gene3D" id="3.40.50.2300">
    <property type="match status" value="2"/>
</dbReference>
<dbReference type="EMBL" id="MOMC01000027">
    <property type="protein sequence ID" value="ONH30421.1"/>
    <property type="molecule type" value="Genomic_DNA"/>
</dbReference>
<evidence type="ECO:0000259" key="4">
    <source>
        <dbReference type="PROSITE" id="PS50932"/>
    </source>
</evidence>
<reference evidence="6" key="1">
    <citation type="submission" date="2016-10" db="EMBL/GenBank/DDBJ databases">
        <title>Frankia sp. NRRL B-16386 Genome sequencing.</title>
        <authorList>
            <person name="Ghodhbane-Gtari F."/>
            <person name="Swanson E."/>
            <person name="Gueddou A."/>
            <person name="Hezbri K."/>
            <person name="Ktari K."/>
            <person name="Nouioui I."/>
            <person name="Morris K."/>
            <person name="Simpson S."/>
            <person name="Abebe-Akele F."/>
            <person name="Thomas K."/>
            <person name="Gtari M."/>
            <person name="Tisa L.S."/>
        </authorList>
    </citation>
    <scope>NUCLEOTIDE SEQUENCE [LARGE SCALE GENOMIC DNA]</scope>
    <source>
        <strain evidence="6">NRRL B-16386</strain>
    </source>
</reference>
<dbReference type="PANTHER" id="PTHR30146:SF109">
    <property type="entry name" value="HTH-TYPE TRANSCRIPTIONAL REGULATOR GALS"/>
    <property type="match status" value="1"/>
</dbReference>
<evidence type="ECO:0000256" key="1">
    <source>
        <dbReference type="ARBA" id="ARBA00023015"/>
    </source>
</evidence>
<dbReference type="CDD" id="cd06293">
    <property type="entry name" value="PBP1_LacI-like"/>
    <property type="match status" value="1"/>
</dbReference>
<dbReference type="GO" id="GO:0003700">
    <property type="term" value="F:DNA-binding transcription factor activity"/>
    <property type="evidence" value="ECO:0007669"/>
    <property type="project" value="TreeGrafter"/>
</dbReference>
<dbReference type="InterPro" id="IPR010982">
    <property type="entry name" value="Lambda_DNA-bd_dom_sf"/>
</dbReference>
<sequence length="339" mass="35530">MGAIRAAGIKEVAAAAEVSLGTVSNVLNRPQLVSPRTRARVERAMEELGFVRNESARALRAGSSRILAYVMLDPSNPFFTDVATGIEEVAGAADLSVFLCNSGEDAAREARYLDLLLEQRVQGVLITPVDAANERLRTLPARGTPVVLVDRVAGAGEGCSVSVDDVLGGELAATHLLERGHERIAFVGGPDTLSQVRDRRDGALRALERAGLPPDRLTVLATGALTVAEGRGAAERLIGLPAARRPTAAFCANDLVALGLLQMCVGLGVAVPGDCAIVGYDDIDFAAAAAVPLTSVRQPRRLLGRTAAELLLDEANNPTHEHQAVQFTPELVARASTVG</sequence>
<keyword evidence="3" id="KW-0804">Transcription</keyword>
<dbReference type="Pfam" id="PF00356">
    <property type="entry name" value="LacI"/>
    <property type="match status" value="1"/>
</dbReference>
<feature type="domain" description="HTH lacI-type" evidence="4">
    <location>
        <begin position="7"/>
        <end position="61"/>
    </location>
</feature>
<dbReference type="AlphaFoldDB" id="A0A1V2IDA0"/>